<keyword evidence="1" id="KW-0378">Hydrolase</keyword>
<reference evidence="1 4" key="2">
    <citation type="submission" date="2020-08" db="EMBL/GenBank/DDBJ databases">
        <title>Genomic Encyclopedia of Type Strains, Phase IV (KMG-IV): sequencing the most valuable type-strain genomes for metagenomic binning, comparative biology and taxonomic classification.</title>
        <authorList>
            <person name="Goeker M."/>
        </authorList>
    </citation>
    <scope>NUCLEOTIDE SEQUENCE [LARGE SCALE GENOMIC DNA]</scope>
    <source>
        <strain evidence="1 4">DSM 100021</strain>
    </source>
</reference>
<dbReference type="RefSeq" id="WP_075612837.1">
    <property type="nucleotide sequence ID" value="NZ_JACIED010000008.1"/>
</dbReference>
<dbReference type="EMBL" id="JACIED010000008">
    <property type="protein sequence ID" value="MBB4010331.1"/>
    <property type="molecule type" value="Genomic_DNA"/>
</dbReference>
<evidence type="ECO:0000313" key="4">
    <source>
        <dbReference type="Proteomes" id="UP000544107"/>
    </source>
</evidence>
<name>A0A1Q9AB62_9HYPH</name>
<evidence type="ECO:0000313" key="3">
    <source>
        <dbReference type="Proteomes" id="UP000185598"/>
    </source>
</evidence>
<dbReference type="Proteomes" id="UP000544107">
    <property type="component" value="Unassembled WGS sequence"/>
</dbReference>
<evidence type="ECO:0000313" key="1">
    <source>
        <dbReference type="EMBL" id="MBB4010331.1"/>
    </source>
</evidence>
<evidence type="ECO:0000313" key="2">
    <source>
        <dbReference type="EMBL" id="OLP52071.1"/>
    </source>
</evidence>
<sequence>MATSLWQSIIMAIPVHHGNTGSEPYRAEGFLCLWERAADFTAILNDTSWRQALGGNISREASVAGFSAGAYTALLLAGARVAYSQFEPDNPVKSPVRGPREFPNLVDEFAKLNNNPTFRSAWERRRGDFSDHRILMAFIAGEG</sequence>
<dbReference type="Proteomes" id="UP000185598">
    <property type="component" value="Unassembled WGS sequence"/>
</dbReference>
<gene>
    <name evidence="2" type="ORF">BJF91_10055</name>
    <name evidence="1" type="ORF">GGQ71_004632</name>
</gene>
<proteinExistence type="predicted"/>
<keyword evidence="3" id="KW-1185">Reference proteome</keyword>
<protein>
    <submittedName>
        <fullName evidence="1">Putative dienelactone hydrolase</fullName>
    </submittedName>
</protein>
<comment type="caution">
    <text evidence="2">The sequence shown here is derived from an EMBL/GenBank/DDBJ whole genome shotgun (WGS) entry which is preliminary data.</text>
</comment>
<accession>A0A1Q9AB62</accession>
<dbReference type="EMBL" id="MKIN01000017">
    <property type="protein sequence ID" value="OLP52071.1"/>
    <property type="molecule type" value="Genomic_DNA"/>
</dbReference>
<reference evidence="2 3" key="1">
    <citation type="submission" date="2016-09" db="EMBL/GenBank/DDBJ databases">
        <title>Rhizobium oryziradicis sp. nov., isolated from the root of rice.</title>
        <authorList>
            <person name="Zhao J."/>
            <person name="Zhang X."/>
        </authorList>
    </citation>
    <scope>NUCLEOTIDE SEQUENCE [LARGE SCALE GENOMIC DNA]</scope>
    <source>
        <strain evidence="2 3">14971</strain>
    </source>
</reference>
<dbReference type="GO" id="GO:0016787">
    <property type="term" value="F:hydrolase activity"/>
    <property type="evidence" value="ECO:0007669"/>
    <property type="project" value="UniProtKB-KW"/>
</dbReference>
<dbReference type="AlphaFoldDB" id="A0A1Q9AB62"/>
<organism evidence="2 3">
    <name type="scientific">Allorhizobium taibaishanense</name>
    <dbReference type="NCBI Taxonomy" id="887144"/>
    <lineage>
        <taxon>Bacteria</taxon>
        <taxon>Pseudomonadati</taxon>
        <taxon>Pseudomonadota</taxon>
        <taxon>Alphaproteobacteria</taxon>
        <taxon>Hyphomicrobiales</taxon>
        <taxon>Rhizobiaceae</taxon>
        <taxon>Rhizobium/Agrobacterium group</taxon>
        <taxon>Allorhizobium</taxon>
    </lineage>
</organism>